<evidence type="ECO:0000256" key="8">
    <source>
        <dbReference type="ARBA" id="ARBA00023047"/>
    </source>
</evidence>
<evidence type="ECO:0000256" key="14">
    <source>
        <dbReference type="ARBA" id="ARBA00023288"/>
    </source>
</evidence>
<keyword evidence="3" id="KW-0813">Transport</keyword>
<dbReference type="PROSITE" id="PS51257">
    <property type="entry name" value="PROKAR_LIPOPROTEIN"/>
    <property type="match status" value="1"/>
</dbReference>
<evidence type="ECO:0000259" key="16">
    <source>
        <dbReference type="Pfam" id="PF22461"/>
    </source>
</evidence>
<keyword evidence="5" id="KW-0762">Sugar transport</keyword>
<keyword evidence="14" id="KW-0449">Lipoprotein</keyword>
<feature type="domain" description="Polysaccharide export protein N-terminal" evidence="15">
    <location>
        <begin position="45"/>
        <end position="112"/>
    </location>
</feature>
<keyword evidence="18" id="KW-1185">Reference proteome</keyword>
<evidence type="ECO:0000259" key="15">
    <source>
        <dbReference type="Pfam" id="PF02563"/>
    </source>
</evidence>
<keyword evidence="6" id="KW-0812">Transmembrane</keyword>
<gene>
    <name evidence="17" type="ORF">SCARR_03759</name>
</gene>
<dbReference type="InterPro" id="IPR054765">
    <property type="entry name" value="SLBB_dom"/>
</dbReference>
<evidence type="ECO:0000256" key="2">
    <source>
        <dbReference type="ARBA" id="ARBA00009450"/>
    </source>
</evidence>
<protein>
    <submittedName>
        <fullName evidence="17">Uncharacterized protein</fullName>
    </submittedName>
</protein>
<evidence type="ECO:0000256" key="7">
    <source>
        <dbReference type="ARBA" id="ARBA00022729"/>
    </source>
</evidence>
<comment type="subcellular location">
    <subcellularLocation>
        <location evidence="1">Cell outer membrane</location>
        <topology evidence="1">Multi-pass membrane protein</topology>
    </subcellularLocation>
</comment>
<keyword evidence="9" id="KW-0406">Ion transport</keyword>
<dbReference type="GO" id="GO:0006811">
    <property type="term" value="P:monoatomic ion transport"/>
    <property type="evidence" value="ECO:0007669"/>
    <property type="project" value="UniProtKB-KW"/>
</dbReference>
<keyword evidence="7" id="KW-0732">Signal</keyword>
<dbReference type="InterPro" id="IPR003715">
    <property type="entry name" value="Poly_export_N"/>
</dbReference>
<dbReference type="GO" id="GO:0015288">
    <property type="term" value="F:porin activity"/>
    <property type="evidence" value="ECO:0007669"/>
    <property type="project" value="UniProtKB-KW"/>
</dbReference>
<evidence type="ECO:0000256" key="12">
    <source>
        <dbReference type="ARBA" id="ARBA00023139"/>
    </source>
</evidence>
<dbReference type="AlphaFoldDB" id="A0A6C2UN41"/>
<evidence type="ECO:0000256" key="11">
    <source>
        <dbReference type="ARBA" id="ARBA00023136"/>
    </source>
</evidence>
<keyword evidence="8" id="KW-0625">Polysaccharide transport</keyword>
<dbReference type="EMBL" id="CAAHFH010000002">
    <property type="protein sequence ID" value="VGO21685.1"/>
    <property type="molecule type" value="Genomic_DNA"/>
</dbReference>
<evidence type="ECO:0000256" key="3">
    <source>
        <dbReference type="ARBA" id="ARBA00022448"/>
    </source>
</evidence>
<keyword evidence="13" id="KW-0998">Cell outer membrane</keyword>
<evidence type="ECO:0000256" key="4">
    <source>
        <dbReference type="ARBA" id="ARBA00022452"/>
    </source>
</evidence>
<dbReference type="PANTHER" id="PTHR33619:SF3">
    <property type="entry name" value="POLYSACCHARIDE EXPORT PROTEIN GFCE-RELATED"/>
    <property type="match status" value="1"/>
</dbReference>
<dbReference type="GO" id="GO:0009279">
    <property type="term" value="C:cell outer membrane"/>
    <property type="evidence" value="ECO:0007669"/>
    <property type="project" value="UniProtKB-SubCell"/>
</dbReference>
<accession>A0A6C2UN41</accession>
<evidence type="ECO:0000256" key="6">
    <source>
        <dbReference type="ARBA" id="ARBA00022692"/>
    </source>
</evidence>
<keyword evidence="12" id="KW-0564">Palmitate</keyword>
<evidence type="ECO:0000256" key="10">
    <source>
        <dbReference type="ARBA" id="ARBA00023114"/>
    </source>
</evidence>
<dbReference type="GO" id="GO:0015159">
    <property type="term" value="F:polysaccharide transmembrane transporter activity"/>
    <property type="evidence" value="ECO:0007669"/>
    <property type="project" value="InterPro"/>
</dbReference>
<evidence type="ECO:0000256" key="1">
    <source>
        <dbReference type="ARBA" id="ARBA00004571"/>
    </source>
</evidence>
<dbReference type="Gene3D" id="3.10.560.10">
    <property type="entry name" value="Outer membrane lipoprotein wza domain like"/>
    <property type="match status" value="1"/>
</dbReference>
<comment type="similarity">
    <text evidence="2">Belongs to the BexD/CtrA/VexA family.</text>
</comment>
<name>A0A6C2UN41_9BACT</name>
<dbReference type="PANTHER" id="PTHR33619">
    <property type="entry name" value="POLYSACCHARIDE EXPORT PROTEIN GFCE-RELATED"/>
    <property type="match status" value="1"/>
</dbReference>
<evidence type="ECO:0000313" key="17">
    <source>
        <dbReference type="EMBL" id="VGO21685.1"/>
    </source>
</evidence>
<keyword evidence="11" id="KW-0472">Membrane</keyword>
<evidence type="ECO:0000256" key="9">
    <source>
        <dbReference type="ARBA" id="ARBA00023065"/>
    </source>
</evidence>
<dbReference type="RefSeq" id="WP_136063125.1">
    <property type="nucleotide sequence ID" value="NZ_CAAHFH010000002.1"/>
</dbReference>
<evidence type="ECO:0000256" key="13">
    <source>
        <dbReference type="ARBA" id="ARBA00023237"/>
    </source>
</evidence>
<keyword evidence="10" id="KW-0626">Porin</keyword>
<evidence type="ECO:0000256" key="5">
    <source>
        <dbReference type="ARBA" id="ARBA00022597"/>
    </source>
</evidence>
<organism evidence="17 18">
    <name type="scientific">Pontiella sulfatireligans</name>
    <dbReference type="NCBI Taxonomy" id="2750658"/>
    <lineage>
        <taxon>Bacteria</taxon>
        <taxon>Pseudomonadati</taxon>
        <taxon>Kiritimatiellota</taxon>
        <taxon>Kiritimatiellia</taxon>
        <taxon>Kiritimatiellales</taxon>
        <taxon>Pontiellaceae</taxon>
        <taxon>Pontiella</taxon>
    </lineage>
</organism>
<dbReference type="InterPro" id="IPR049712">
    <property type="entry name" value="Poly_export"/>
</dbReference>
<dbReference type="Proteomes" id="UP000346198">
    <property type="component" value="Unassembled WGS sequence"/>
</dbReference>
<keyword evidence="4" id="KW-1134">Transmembrane beta strand</keyword>
<dbReference type="Gene3D" id="3.30.1950.10">
    <property type="entry name" value="wza like domain"/>
    <property type="match status" value="1"/>
</dbReference>
<evidence type="ECO:0000313" key="18">
    <source>
        <dbReference type="Proteomes" id="UP000346198"/>
    </source>
</evidence>
<reference evidence="17 18" key="1">
    <citation type="submission" date="2019-04" db="EMBL/GenBank/DDBJ databases">
        <authorList>
            <person name="Van Vliet M D."/>
        </authorList>
    </citation>
    <scope>NUCLEOTIDE SEQUENCE [LARGE SCALE GENOMIC DNA]</scope>
    <source>
        <strain evidence="17 18">F21</strain>
    </source>
</reference>
<feature type="domain" description="SLBB" evidence="16">
    <location>
        <begin position="128"/>
        <end position="211"/>
    </location>
</feature>
<sequence>MPRFYELGVLLGVVLAMLSGCTTTGTDSPSSFYERSLEEPAIDNMLLTGDSLELSVEADGSMEVGMYRTKVDARGIATFPLVGEIKVGGMRLEEVRKVIALKYGEYYVNPPVIMFSEVDESEVSEWGQVRVLGRVNQPGLVPLMSSRGINLSAAIQGAGGFSGSAKASDIQVSRMSKDGKKVRVRVNFDEIGQLGNADADLKLIDGDIVYVPERIF</sequence>
<dbReference type="Pfam" id="PF22461">
    <property type="entry name" value="SLBB_2"/>
    <property type="match status" value="1"/>
</dbReference>
<dbReference type="GO" id="GO:0046930">
    <property type="term" value="C:pore complex"/>
    <property type="evidence" value="ECO:0007669"/>
    <property type="project" value="UniProtKB-KW"/>
</dbReference>
<dbReference type="Pfam" id="PF02563">
    <property type="entry name" value="Poly_export"/>
    <property type="match status" value="1"/>
</dbReference>
<proteinExistence type="inferred from homology"/>